<dbReference type="EMBL" id="CP033464">
    <property type="protein sequence ID" value="QDX95632.1"/>
    <property type="molecule type" value="Genomic_DNA"/>
</dbReference>
<dbReference type="SUPFAM" id="SSF144052">
    <property type="entry name" value="Thermophilic metalloprotease-like"/>
    <property type="match status" value="1"/>
</dbReference>
<gene>
    <name evidence="2" type="ORF">EEL30_27275</name>
</gene>
<proteinExistence type="predicted"/>
<reference evidence="2 3" key="1">
    <citation type="submission" date="2018-11" db="EMBL/GenBank/DDBJ databases">
        <title>Phylogenetic determinants of toxin gene distribution in genomes of Brevibacillus laterosporus.</title>
        <authorList>
            <person name="Glare T.R."/>
            <person name="Durrant A."/>
            <person name="Berry C."/>
            <person name="Palma L."/>
            <person name="Ormskirk M."/>
            <person name="Cox M.O."/>
        </authorList>
    </citation>
    <scope>NUCLEOTIDE SEQUENCE [LARGE SCALE GENOMIC DNA]</scope>
    <source>
        <strain evidence="2 3">1821L</strain>
    </source>
</reference>
<accession>A0A518VF72</accession>
<sequence>MDNLVELMNKTDKVRLTAPGTDLSFSIKDIPAIKCAGECNIPDGEIFTAPVRDSVMVPFPITRHLHTKALHLKM</sequence>
<dbReference type="GO" id="GO:0046872">
    <property type="term" value="F:metal ion binding"/>
    <property type="evidence" value="ECO:0007669"/>
    <property type="project" value="UniProtKB-KW"/>
</dbReference>
<dbReference type="PANTHER" id="PTHR34448:SF1">
    <property type="entry name" value="BLL6088 PROTEIN"/>
    <property type="match status" value="1"/>
</dbReference>
<protein>
    <submittedName>
        <fullName evidence="2">Uncharacterized protein</fullName>
    </submittedName>
</protein>
<keyword evidence="1" id="KW-0479">Metal-binding</keyword>
<evidence type="ECO:0000256" key="1">
    <source>
        <dbReference type="ARBA" id="ARBA00022723"/>
    </source>
</evidence>
<name>A0A518VF72_BRELA</name>
<evidence type="ECO:0000313" key="2">
    <source>
        <dbReference type="EMBL" id="QDX95632.1"/>
    </source>
</evidence>
<dbReference type="AlphaFoldDB" id="A0A518VF72"/>
<dbReference type="PANTHER" id="PTHR34448">
    <property type="entry name" value="AMINOPEPTIDASE"/>
    <property type="match status" value="1"/>
</dbReference>
<dbReference type="InterPro" id="IPR052170">
    <property type="entry name" value="M29_Exopeptidase"/>
</dbReference>
<keyword evidence="3" id="KW-1185">Reference proteome</keyword>
<dbReference type="Proteomes" id="UP000319432">
    <property type="component" value="Chromosome"/>
</dbReference>
<evidence type="ECO:0000313" key="3">
    <source>
        <dbReference type="Proteomes" id="UP000319432"/>
    </source>
</evidence>
<organism evidence="2 3">
    <name type="scientific">Brevibacillus laterosporus</name>
    <name type="common">Bacillus laterosporus</name>
    <dbReference type="NCBI Taxonomy" id="1465"/>
    <lineage>
        <taxon>Bacteria</taxon>
        <taxon>Bacillati</taxon>
        <taxon>Bacillota</taxon>
        <taxon>Bacilli</taxon>
        <taxon>Bacillales</taxon>
        <taxon>Paenibacillaceae</taxon>
        <taxon>Brevibacillus</taxon>
    </lineage>
</organism>